<evidence type="ECO:0000313" key="1">
    <source>
        <dbReference type="EMBL" id="SUP59531.1"/>
    </source>
</evidence>
<sequence length="30" mass="3563">MLFEQIAQNKRKTVILILAFSYLQQLLVQL</sequence>
<proteinExistence type="predicted"/>
<evidence type="ECO:0000313" key="2">
    <source>
        <dbReference type="Proteomes" id="UP000254621"/>
    </source>
</evidence>
<dbReference type="Proteomes" id="UP000254621">
    <property type="component" value="Unassembled WGS sequence"/>
</dbReference>
<protein>
    <submittedName>
        <fullName evidence="1">Uncharacterized protein</fullName>
    </submittedName>
</protein>
<accession>A0A380P2S3</accession>
<gene>
    <name evidence="1" type="ORF">NCTC13645_01789</name>
</gene>
<dbReference type="AlphaFoldDB" id="A0A380P2S3"/>
<reference evidence="1 2" key="1">
    <citation type="submission" date="2018-06" db="EMBL/GenBank/DDBJ databases">
        <authorList>
            <consortium name="Pathogen Informatics"/>
            <person name="Doyle S."/>
        </authorList>
    </citation>
    <scope>NUCLEOTIDE SEQUENCE [LARGE SCALE GENOMIC DNA]</scope>
    <source>
        <strain evidence="1 2">NCTC13645</strain>
    </source>
</reference>
<name>A0A380P2S3_WEIVI</name>
<dbReference type="EMBL" id="UHIV01000004">
    <property type="protein sequence ID" value="SUP59531.1"/>
    <property type="molecule type" value="Genomic_DNA"/>
</dbReference>
<organism evidence="1 2">
    <name type="scientific">Weissella viridescens</name>
    <name type="common">Lactobacillus viridescens</name>
    <dbReference type="NCBI Taxonomy" id="1629"/>
    <lineage>
        <taxon>Bacteria</taxon>
        <taxon>Bacillati</taxon>
        <taxon>Bacillota</taxon>
        <taxon>Bacilli</taxon>
        <taxon>Lactobacillales</taxon>
        <taxon>Lactobacillaceae</taxon>
        <taxon>Weissella</taxon>
    </lineage>
</organism>